<protein>
    <recommendedName>
        <fullName evidence="1">Rubisco LSMT substrate-binding domain-containing protein</fullName>
    </recommendedName>
</protein>
<dbReference type="Gene3D" id="3.90.1420.10">
    <property type="entry name" value="Rubisco LSMT, substrate-binding domain"/>
    <property type="match status" value="1"/>
</dbReference>
<gene>
    <name evidence="2" type="ORF">CYMTET_50883</name>
</gene>
<feature type="non-terminal residue" evidence="2">
    <location>
        <position position="1"/>
    </location>
</feature>
<dbReference type="SUPFAM" id="SSF81822">
    <property type="entry name" value="RuBisCo LSMT C-terminal, substrate-binding domain"/>
    <property type="match status" value="1"/>
</dbReference>
<evidence type="ECO:0000259" key="1">
    <source>
        <dbReference type="Pfam" id="PF09273"/>
    </source>
</evidence>
<feature type="domain" description="Rubisco LSMT substrate-binding" evidence="1">
    <location>
        <begin position="50"/>
        <end position="114"/>
    </location>
</feature>
<evidence type="ECO:0000313" key="3">
    <source>
        <dbReference type="Proteomes" id="UP001190700"/>
    </source>
</evidence>
<dbReference type="Pfam" id="PF09273">
    <property type="entry name" value="Rubis-subs-bind"/>
    <property type="match status" value="1"/>
</dbReference>
<dbReference type="EMBL" id="LGRX02034005">
    <property type="protein sequence ID" value="KAK3239169.1"/>
    <property type="molecule type" value="Genomic_DNA"/>
</dbReference>
<dbReference type="InterPro" id="IPR036464">
    <property type="entry name" value="Rubisco_LSMT_subst-bd_sf"/>
</dbReference>
<proteinExistence type="predicted"/>
<organism evidence="2 3">
    <name type="scientific">Cymbomonas tetramitiformis</name>
    <dbReference type="NCBI Taxonomy" id="36881"/>
    <lineage>
        <taxon>Eukaryota</taxon>
        <taxon>Viridiplantae</taxon>
        <taxon>Chlorophyta</taxon>
        <taxon>Pyramimonadophyceae</taxon>
        <taxon>Pyramimonadales</taxon>
        <taxon>Pyramimonadaceae</taxon>
        <taxon>Cymbomonas</taxon>
    </lineage>
</organism>
<name>A0AAE0ESZ7_9CHLO</name>
<dbReference type="Proteomes" id="UP001190700">
    <property type="component" value="Unassembled WGS sequence"/>
</dbReference>
<comment type="caution">
    <text evidence="2">The sequence shown here is derived from an EMBL/GenBank/DDBJ whole genome shotgun (WGS) entry which is preliminary data.</text>
</comment>
<evidence type="ECO:0000313" key="2">
    <source>
        <dbReference type="EMBL" id="KAK3239169.1"/>
    </source>
</evidence>
<sequence>AAISAVRKTEEAVAAAGDAQLVNSEPRLMLLSGGRVDARLMSVCATFIAAQEESGREDTVEEEHVRGARLLIAERCRELLASYTTTLDADQALLKNSDLPYQERHIVQYRVSKKLLLHEAVTIFSS</sequence>
<dbReference type="AlphaFoldDB" id="A0AAE0ESZ7"/>
<keyword evidence="3" id="KW-1185">Reference proteome</keyword>
<dbReference type="InterPro" id="IPR015353">
    <property type="entry name" value="Rubisco_LSMT_subst-bd"/>
</dbReference>
<accession>A0AAE0ESZ7</accession>
<reference evidence="2 3" key="1">
    <citation type="journal article" date="2015" name="Genome Biol. Evol.">
        <title>Comparative Genomics of a Bacterivorous Green Alga Reveals Evolutionary Causalities and Consequences of Phago-Mixotrophic Mode of Nutrition.</title>
        <authorList>
            <person name="Burns J.A."/>
            <person name="Paasch A."/>
            <person name="Narechania A."/>
            <person name="Kim E."/>
        </authorList>
    </citation>
    <scope>NUCLEOTIDE SEQUENCE [LARGE SCALE GENOMIC DNA]</scope>
    <source>
        <strain evidence="2 3">PLY_AMNH</strain>
    </source>
</reference>